<dbReference type="RefSeq" id="WP_185660146.1">
    <property type="nucleotide sequence ID" value="NZ_CAWPOO010000008.1"/>
</dbReference>
<comment type="caution">
    <text evidence="2">The sequence shown here is derived from an EMBL/GenBank/DDBJ whole genome shotgun (WGS) entry which is preliminary data.</text>
</comment>
<keyword evidence="3" id="KW-1185">Reference proteome</keyword>
<dbReference type="Gene3D" id="3.30.420.130">
    <property type="entry name" value="Dinitrogenase iron-molybdenum cofactor biosynthesis domain"/>
    <property type="match status" value="1"/>
</dbReference>
<evidence type="ECO:0000259" key="1">
    <source>
        <dbReference type="Pfam" id="PF02579"/>
    </source>
</evidence>
<name>A0A7X1E7Z1_9BACT</name>
<sequence length="141" mass="14950">MNNCETTLGTRLVMPVIENNGLESLISEHFGQAPGFLAIDCDGQNPVYLDAQEARGPSECAPIDALARSGAKYVLCKGMGKGALKRCLHASLQVMQAKGNTVAEVLEAVREEGWADFPDSAICDHGGDHHHHHAGQGGRCG</sequence>
<evidence type="ECO:0000313" key="3">
    <source>
        <dbReference type="Proteomes" id="UP000526501"/>
    </source>
</evidence>
<proteinExistence type="predicted"/>
<dbReference type="EMBL" id="JACHVC010000008">
    <property type="protein sequence ID" value="MBC2606260.1"/>
    <property type="molecule type" value="Genomic_DNA"/>
</dbReference>
<gene>
    <name evidence="2" type="ORF">H5P27_09390</name>
</gene>
<dbReference type="Pfam" id="PF02579">
    <property type="entry name" value="Nitro_FeMo-Co"/>
    <property type="match status" value="1"/>
</dbReference>
<dbReference type="SUPFAM" id="SSF53146">
    <property type="entry name" value="Nitrogenase accessory factor-like"/>
    <property type="match status" value="1"/>
</dbReference>
<dbReference type="InterPro" id="IPR036105">
    <property type="entry name" value="DiNase_FeMo-co_biosyn_sf"/>
</dbReference>
<dbReference type="AlphaFoldDB" id="A0A7X1E7Z1"/>
<feature type="domain" description="Dinitrogenase iron-molybdenum cofactor biosynthesis" evidence="1">
    <location>
        <begin position="23"/>
        <end position="110"/>
    </location>
</feature>
<reference evidence="2 3" key="1">
    <citation type="submission" date="2020-07" db="EMBL/GenBank/DDBJ databases">
        <authorList>
            <person name="Feng X."/>
        </authorList>
    </citation>
    <scope>NUCLEOTIDE SEQUENCE [LARGE SCALE GENOMIC DNA]</scope>
    <source>
        <strain evidence="2 3">JCM23202</strain>
    </source>
</reference>
<protein>
    <submittedName>
        <fullName evidence="2">NifB/NifX family molybdenum-iron cluster-binding protein</fullName>
    </submittedName>
</protein>
<dbReference type="Proteomes" id="UP000526501">
    <property type="component" value="Unassembled WGS sequence"/>
</dbReference>
<dbReference type="InterPro" id="IPR003731">
    <property type="entry name" value="Di-Nase_FeMo-co_biosynth"/>
</dbReference>
<accession>A0A7X1E7Z1</accession>
<organism evidence="2 3">
    <name type="scientific">Pelagicoccus albus</name>
    <dbReference type="NCBI Taxonomy" id="415222"/>
    <lineage>
        <taxon>Bacteria</taxon>
        <taxon>Pseudomonadati</taxon>
        <taxon>Verrucomicrobiota</taxon>
        <taxon>Opitutia</taxon>
        <taxon>Puniceicoccales</taxon>
        <taxon>Pelagicoccaceae</taxon>
        <taxon>Pelagicoccus</taxon>
    </lineage>
</organism>
<evidence type="ECO:0000313" key="2">
    <source>
        <dbReference type="EMBL" id="MBC2606260.1"/>
    </source>
</evidence>